<gene>
    <name evidence="9" type="ORF">B4U79_15921</name>
</gene>
<evidence type="ECO:0000259" key="8">
    <source>
        <dbReference type="PROSITE" id="PS50905"/>
    </source>
</evidence>
<keyword evidence="2 6" id="KW-0409">Iron storage</keyword>
<reference evidence="9 10" key="1">
    <citation type="journal article" date="2018" name="Gigascience">
        <title>Genomes of trombidid mites reveal novel predicted allergens and laterally-transferred genes associated with secondary metabolism.</title>
        <authorList>
            <person name="Dong X."/>
            <person name="Chaisiri K."/>
            <person name="Xia D."/>
            <person name="Armstrong S.D."/>
            <person name="Fang Y."/>
            <person name="Donnelly M.J."/>
            <person name="Kadowaki T."/>
            <person name="McGarry J.W."/>
            <person name="Darby A.C."/>
            <person name="Makepeace B.L."/>
        </authorList>
    </citation>
    <scope>NUCLEOTIDE SEQUENCE [LARGE SCALE GENOMIC DNA]</scope>
    <source>
        <strain evidence="9">UoL-WK</strain>
    </source>
</reference>
<feature type="chain" id="PRO_5018973180" description="Ferritin" evidence="7">
    <location>
        <begin position="17"/>
        <end position="195"/>
    </location>
</feature>
<keyword evidence="4 5" id="KW-0408">Iron</keyword>
<protein>
    <recommendedName>
        <fullName evidence="6">Ferritin</fullName>
        <ecNumber evidence="6">1.16.3.1</ecNumber>
    </recommendedName>
</protein>
<feature type="binding site" evidence="5">
    <location>
        <position position="41"/>
    </location>
    <ligand>
        <name>Fe cation</name>
        <dbReference type="ChEBI" id="CHEBI:24875"/>
        <label>1</label>
    </ligand>
</feature>
<keyword evidence="10" id="KW-1185">Reference proteome</keyword>
<dbReference type="AlphaFoldDB" id="A0A443QYI0"/>
<dbReference type="OrthoDB" id="186462at2759"/>
<dbReference type="Pfam" id="PF00210">
    <property type="entry name" value="Ferritin"/>
    <property type="match status" value="1"/>
</dbReference>
<feature type="binding site" evidence="5">
    <location>
        <position position="121"/>
    </location>
    <ligand>
        <name>Fe cation</name>
        <dbReference type="ChEBI" id="CHEBI:24875"/>
        <label>1</label>
    </ligand>
</feature>
<comment type="function">
    <text evidence="6">Stores iron in a soluble, non-toxic, readily available form. Important for iron homeostasis. Iron is taken up in the ferrous form and deposited as ferric hydroxides after oxidation.</text>
</comment>
<evidence type="ECO:0000256" key="7">
    <source>
        <dbReference type="SAM" id="SignalP"/>
    </source>
</evidence>
<comment type="caution">
    <text evidence="9">The sequence shown here is derived from an EMBL/GenBank/DDBJ whole genome shotgun (WGS) entry which is preliminary data.</text>
</comment>
<evidence type="ECO:0000256" key="1">
    <source>
        <dbReference type="ARBA" id="ARBA00007513"/>
    </source>
</evidence>
<evidence type="ECO:0000256" key="2">
    <source>
        <dbReference type="ARBA" id="ARBA00022434"/>
    </source>
</evidence>
<accession>A0A443QYI0</accession>
<feature type="binding site" evidence="5">
    <location>
        <position position="156"/>
    </location>
    <ligand>
        <name>Fe cation</name>
        <dbReference type="ChEBI" id="CHEBI:24875"/>
        <label>1</label>
    </ligand>
</feature>
<keyword evidence="7" id="KW-0732">Signal</keyword>
<dbReference type="GO" id="GO:0008199">
    <property type="term" value="F:ferric iron binding"/>
    <property type="evidence" value="ECO:0007669"/>
    <property type="project" value="InterPro"/>
</dbReference>
<organism evidence="9 10">
    <name type="scientific">Dinothrombium tinctorium</name>
    <dbReference type="NCBI Taxonomy" id="1965070"/>
    <lineage>
        <taxon>Eukaryota</taxon>
        <taxon>Metazoa</taxon>
        <taxon>Ecdysozoa</taxon>
        <taxon>Arthropoda</taxon>
        <taxon>Chelicerata</taxon>
        <taxon>Arachnida</taxon>
        <taxon>Acari</taxon>
        <taxon>Acariformes</taxon>
        <taxon>Trombidiformes</taxon>
        <taxon>Prostigmata</taxon>
        <taxon>Anystina</taxon>
        <taxon>Parasitengona</taxon>
        <taxon>Trombidioidea</taxon>
        <taxon>Trombidiidae</taxon>
        <taxon>Dinothrombium</taxon>
    </lineage>
</organism>
<feature type="domain" description="Ferritin-like diiron" evidence="8">
    <location>
        <begin position="24"/>
        <end position="174"/>
    </location>
</feature>
<dbReference type="GO" id="GO:0004322">
    <property type="term" value="F:ferroxidase activity"/>
    <property type="evidence" value="ECO:0007669"/>
    <property type="project" value="UniProtKB-EC"/>
</dbReference>
<dbReference type="PANTHER" id="PTHR11431">
    <property type="entry name" value="FERRITIN"/>
    <property type="match status" value="1"/>
</dbReference>
<comment type="similarity">
    <text evidence="1 6">Belongs to the ferritin family.</text>
</comment>
<dbReference type="Gene3D" id="1.20.1260.10">
    <property type="match status" value="1"/>
</dbReference>
<dbReference type="GO" id="GO:0005737">
    <property type="term" value="C:cytoplasm"/>
    <property type="evidence" value="ECO:0007669"/>
    <property type="project" value="TreeGrafter"/>
</dbReference>
<dbReference type="InterPro" id="IPR009040">
    <property type="entry name" value="Ferritin-like_diiron"/>
</dbReference>
<dbReference type="GO" id="GO:0006879">
    <property type="term" value="P:intracellular iron ion homeostasis"/>
    <property type="evidence" value="ECO:0007669"/>
    <property type="project" value="UniProtKB-KW"/>
</dbReference>
<dbReference type="GO" id="GO:0006826">
    <property type="term" value="P:iron ion transport"/>
    <property type="evidence" value="ECO:0007669"/>
    <property type="project" value="InterPro"/>
</dbReference>
<keyword evidence="3 5" id="KW-0479">Metal-binding</keyword>
<dbReference type="Proteomes" id="UP000285301">
    <property type="component" value="Unassembled WGS sequence"/>
</dbReference>
<sequence length="195" mass="22830">FLLQFAINLICFLAETEPPNVDRYPIQKQCINLLQKQINSELSASLVYLNMAAHFDNVDIGRKGFAKFFKHSSFEEREHAQKIIDYVNLRGGRVTAVDVKMPIRDEWPDALTALREAMELETKVNNEIHEIHYKAEHVCKDPHLMDFLESEFMEEQINSINELRHMISMLSAMNNGMGEYHIDRELFYDKHSKDK</sequence>
<dbReference type="PANTHER" id="PTHR11431:SF75">
    <property type="entry name" value="FERRITIN"/>
    <property type="match status" value="1"/>
</dbReference>
<dbReference type="EC" id="1.16.3.1" evidence="6"/>
<dbReference type="CDD" id="cd01056">
    <property type="entry name" value="Euk_Ferritin"/>
    <property type="match status" value="1"/>
</dbReference>
<feature type="non-terminal residue" evidence="9">
    <location>
        <position position="1"/>
    </location>
</feature>
<dbReference type="SUPFAM" id="SSF47240">
    <property type="entry name" value="Ferritin-like"/>
    <property type="match status" value="1"/>
</dbReference>
<dbReference type="PROSITE" id="PS50905">
    <property type="entry name" value="FERRITIN_LIKE"/>
    <property type="match status" value="1"/>
</dbReference>
<dbReference type="STRING" id="1965070.A0A443QYI0"/>
<evidence type="ECO:0000256" key="5">
    <source>
        <dbReference type="PIRSR" id="PIRSR601519-1"/>
    </source>
</evidence>
<dbReference type="InterPro" id="IPR009078">
    <property type="entry name" value="Ferritin-like_SF"/>
</dbReference>
<dbReference type="InterPro" id="IPR012347">
    <property type="entry name" value="Ferritin-like"/>
</dbReference>
<proteinExistence type="inferred from homology"/>
<feature type="signal peptide" evidence="7">
    <location>
        <begin position="1"/>
        <end position="16"/>
    </location>
</feature>
<dbReference type="EMBL" id="NCKU01003157">
    <property type="protein sequence ID" value="RWS08058.1"/>
    <property type="molecule type" value="Genomic_DNA"/>
</dbReference>
<evidence type="ECO:0000313" key="9">
    <source>
        <dbReference type="EMBL" id="RWS08058.1"/>
    </source>
</evidence>
<comment type="catalytic activity">
    <reaction evidence="6">
        <text>4 Fe(2+) + O2 + 4 H(+) = 4 Fe(3+) + 2 H2O</text>
        <dbReference type="Rhea" id="RHEA:11148"/>
        <dbReference type="ChEBI" id="CHEBI:15377"/>
        <dbReference type="ChEBI" id="CHEBI:15378"/>
        <dbReference type="ChEBI" id="CHEBI:15379"/>
        <dbReference type="ChEBI" id="CHEBI:29033"/>
        <dbReference type="ChEBI" id="CHEBI:29034"/>
        <dbReference type="EC" id="1.16.3.1"/>
    </reaction>
</comment>
<keyword evidence="6" id="KW-0560">Oxidoreductase</keyword>
<dbReference type="InterPro" id="IPR008331">
    <property type="entry name" value="Ferritin_DPS_dom"/>
</dbReference>
<evidence type="ECO:0000256" key="6">
    <source>
        <dbReference type="RuleBase" id="RU361145"/>
    </source>
</evidence>
<name>A0A443QYI0_9ACAR</name>
<evidence type="ECO:0000313" key="10">
    <source>
        <dbReference type="Proteomes" id="UP000285301"/>
    </source>
</evidence>
<dbReference type="GO" id="GO:0008198">
    <property type="term" value="F:ferrous iron binding"/>
    <property type="evidence" value="ECO:0007669"/>
    <property type="project" value="TreeGrafter"/>
</dbReference>
<dbReference type="InterPro" id="IPR001519">
    <property type="entry name" value="Ferritin"/>
</dbReference>
<evidence type="ECO:0000256" key="4">
    <source>
        <dbReference type="ARBA" id="ARBA00023004"/>
    </source>
</evidence>
<evidence type="ECO:0000256" key="3">
    <source>
        <dbReference type="ARBA" id="ARBA00022723"/>
    </source>
</evidence>
<feature type="binding site" evidence="5">
    <location>
        <position position="79"/>
    </location>
    <ligand>
        <name>Fe cation</name>
        <dbReference type="ChEBI" id="CHEBI:24875"/>
        <label>1</label>
    </ligand>
</feature>
<feature type="binding site" evidence="5">
    <location>
        <position position="76"/>
    </location>
    <ligand>
        <name>Fe cation</name>
        <dbReference type="ChEBI" id="CHEBI:24875"/>
        <label>1</label>
    </ligand>
</feature>